<dbReference type="PROSITE" id="PS50853">
    <property type="entry name" value="FN3"/>
    <property type="match status" value="2"/>
</dbReference>
<comment type="caution">
    <text evidence="3">The sequence shown here is derived from an EMBL/GenBank/DDBJ whole genome shotgun (WGS) entry which is preliminary data.</text>
</comment>
<dbReference type="SMART" id="SM00060">
    <property type="entry name" value="FN3"/>
    <property type="match status" value="2"/>
</dbReference>
<name>A0A2M6NRP6_9BACT</name>
<dbReference type="Proteomes" id="UP000228756">
    <property type="component" value="Unassembled WGS sequence"/>
</dbReference>
<evidence type="ECO:0000259" key="2">
    <source>
        <dbReference type="PROSITE" id="PS50853"/>
    </source>
</evidence>
<evidence type="ECO:0000313" key="3">
    <source>
        <dbReference type="EMBL" id="PIR72191.1"/>
    </source>
</evidence>
<dbReference type="AlphaFoldDB" id="A0A2M6NRP6"/>
<feature type="domain" description="Fibronectin type-III" evidence="2">
    <location>
        <begin position="64"/>
        <end position="152"/>
    </location>
</feature>
<keyword evidence="1" id="KW-0812">Transmembrane</keyword>
<dbReference type="InterPro" id="IPR013783">
    <property type="entry name" value="Ig-like_fold"/>
</dbReference>
<protein>
    <recommendedName>
        <fullName evidence="2">Fibronectin type-III domain-containing protein</fullName>
    </recommendedName>
</protein>
<organism evidence="3 4">
    <name type="scientific">Candidatus Nealsonbacteria bacterium CG10_big_fil_rev_8_21_14_0_10_36_24</name>
    <dbReference type="NCBI Taxonomy" id="1974710"/>
    <lineage>
        <taxon>Bacteria</taxon>
        <taxon>Candidatus Nealsoniibacteriota</taxon>
    </lineage>
</organism>
<dbReference type="InterPro" id="IPR003961">
    <property type="entry name" value="FN3_dom"/>
</dbReference>
<dbReference type="EMBL" id="PFCJ01000020">
    <property type="protein sequence ID" value="PIR72191.1"/>
    <property type="molecule type" value="Genomic_DNA"/>
</dbReference>
<sequence length="449" mass="50510">MDNKKIKEQIFLIVLAISLLTGMPIFLYADEVNVSALVPAAEEEVVQPPTGGGPAFVPDTVPPKISDIVVESITSESAIISWKTSEPSIPQINYGKTKDYEKTIIGKDFLTSHRIILENLLADTVYHFEIVVADRSGNRTSSGDHTFKTLFGPDILPPANVSNFEAIAGDGQITLKWQNPTDPDFKAVRLMRSEDFYPQDPVQGKLVYDNKETSFVDTGLTNGKRYYYTAFAYDFSGNFSSGAIVSAVPRLALPPPPEGIFTEKECLEAGYYWYDETCYREPKIVPPPPEVEKITIDDFDFIQAGKKIPIIDGKLEIKKEEQLEILINYDKVPEVLKTITVTLEKGEKFFSFLLRINKEKTAYLATLMPPDEPGVYPLTITVLDYKNQTLKKFISQLTVSGNVIPGAPIPWYKNWKIYIYILILLGILILIGVIYFYKKFKTQNDSIIN</sequence>
<evidence type="ECO:0000313" key="4">
    <source>
        <dbReference type="Proteomes" id="UP000228756"/>
    </source>
</evidence>
<keyword evidence="1" id="KW-0472">Membrane</keyword>
<reference evidence="4" key="1">
    <citation type="submission" date="2017-09" db="EMBL/GenBank/DDBJ databases">
        <title>Depth-based differentiation of microbial function through sediment-hosted aquifers and enrichment of novel symbionts in the deep terrestrial subsurface.</title>
        <authorList>
            <person name="Probst A.J."/>
            <person name="Ladd B."/>
            <person name="Jarett J.K."/>
            <person name="Geller-Mcgrath D.E."/>
            <person name="Sieber C.M.K."/>
            <person name="Emerson J.B."/>
            <person name="Anantharaman K."/>
            <person name="Thomas B.C."/>
            <person name="Malmstrom R."/>
            <person name="Stieglmeier M."/>
            <person name="Klingl A."/>
            <person name="Woyke T."/>
            <person name="Ryan C.M."/>
            <person name="Banfield J.F."/>
        </authorList>
    </citation>
    <scope>NUCLEOTIDE SEQUENCE [LARGE SCALE GENOMIC DNA]</scope>
</reference>
<feature type="domain" description="Fibronectin type-III" evidence="2">
    <location>
        <begin position="157"/>
        <end position="256"/>
    </location>
</feature>
<dbReference type="Gene3D" id="2.60.40.10">
    <property type="entry name" value="Immunoglobulins"/>
    <property type="match status" value="2"/>
</dbReference>
<feature type="transmembrane region" description="Helical" evidence="1">
    <location>
        <begin position="417"/>
        <end position="437"/>
    </location>
</feature>
<proteinExistence type="predicted"/>
<dbReference type="InterPro" id="IPR036116">
    <property type="entry name" value="FN3_sf"/>
</dbReference>
<gene>
    <name evidence="3" type="ORF">COU42_02095</name>
</gene>
<accession>A0A2M6NRP6</accession>
<keyword evidence="1" id="KW-1133">Transmembrane helix</keyword>
<dbReference type="CDD" id="cd00063">
    <property type="entry name" value="FN3"/>
    <property type="match status" value="1"/>
</dbReference>
<dbReference type="SUPFAM" id="SSF49265">
    <property type="entry name" value="Fibronectin type III"/>
    <property type="match status" value="1"/>
</dbReference>
<evidence type="ECO:0000256" key="1">
    <source>
        <dbReference type="SAM" id="Phobius"/>
    </source>
</evidence>